<evidence type="ECO:0000313" key="9">
    <source>
        <dbReference type="Proteomes" id="UP000238801"/>
    </source>
</evidence>
<dbReference type="Gene3D" id="2.40.340.10">
    <property type="entry name" value="MoeA, C-terminal, domain IV"/>
    <property type="match status" value="1"/>
</dbReference>
<reference evidence="8 9" key="1">
    <citation type="submission" date="2018-03" db="EMBL/GenBank/DDBJ databases">
        <title>Genomic Encyclopedia of Archaeal and Bacterial Type Strains, Phase II (KMG-II): from individual species to whole genera.</title>
        <authorList>
            <person name="Goeker M."/>
        </authorList>
    </citation>
    <scope>NUCLEOTIDE SEQUENCE [LARGE SCALE GENOMIC DNA]</scope>
    <source>
        <strain evidence="8 9">DSM 29318</strain>
    </source>
</reference>
<feature type="domain" description="MoaB/Mog" evidence="7">
    <location>
        <begin position="487"/>
        <end position="624"/>
    </location>
</feature>
<accession>A0A2T0X3U3</accession>
<dbReference type="SMART" id="SM00852">
    <property type="entry name" value="MoCF_biosynth"/>
    <property type="match status" value="1"/>
</dbReference>
<dbReference type="GO" id="GO:0061599">
    <property type="term" value="F:molybdopterin molybdotransferase activity"/>
    <property type="evidence" value="ECO:0007669"/>
    <property type="project" value="UniProtKB-UniRule"/>
</dbReference>
<dbReference type="GO" id="GO:0046872">
    <property type="term" value="F:metal ion binding"/>
    <property type="evidence" value="ECO:0007669"/>
    <property type="project" value="UniProtKB-UniRule"/>
</dbReference>
<proteinExistence type="inferred from homology"/>
<evidence type="ECO:0000256" key="6">
    <source>
        <dbReference type="RuleBase" id="RU365090"/>
    </source>
</evidence>
<dbReference type="InterPro" id="IPR036135">
    <property type="entry name" value="MoeA_linker/N_sf"/>
</dbReference>
<dbReference type="RefSeq" id="WP_106161198.1">
    <property type="nucleotide sequence ID" value="NZ_PVTT01000002.1"/>
</dbReference>
<evidence type="ECO:0000256" key="3">
    <source>
        <dbReference type="ARBA" id="ARBA00010763"/>
    </source>
</evidence>
<dbReference type="GO" id="GO:0005829">
    <property type="term" value="C:cytosol"/>
    <property type="evidence" value="ECO:0007669"/>
    <property type="project" value="TreeGrafter"/>
</dbReference>
<dbReference type="Pfam" id="PF03453">
    <property type="entry name" value="MoeA_N"/>
    <property type="match status" value="1"/>
</dbReference>
<evidence type="ECO:0000313" key="8">
    <source>
        <dbReference type="EMBL" id="PRY93623.1"/>
    </source>
</evidence>
<dbReference type="OrthoDB" id="9804758at2"/>
<keyword evidence="9" id="KW-1185">Reference proteome</keyword>
<comment type="similarity">
    <text evidence="3 6">Belongs to the MoeA family.</text>
</comment>
<keyword evidence="6" id="KW-0460">Magnesium</keyword>
<dbReference type="PANTHER" id="PTHR10192">
    <property type="entry name" value="MOLYBDOPTERIN BIOSYNTHESIS PROTEIN"/>
    <property type="match status" value="1"/>
</dbReference>
<keyword evidence="4 6" id="KW-0501">Molybdenum cofactor biosynthesis</keyword>
<comment type="function">
    <text evidence="1 6">Catalyzes the insertion of molybdate into adenylated molybdopterin with the concomitant release of AMP.</text>
</comment>
<dbReference type="EC" id="2.10.1.1" evidence="6"/>
<dbReference type="InterPro" id="IPR038987">
    <property type="entry name" value="MoeA-like"/>
</dbReference>
<dbReference type="Gene3D" id="2.170.190.11">
    <property type="entry name" value="Molybdopterin biosynthesis moea protein, domain 3"/>
    <property type="match status" value="1"/>
</dbReference>
<evidence type="ECO:0000259" key="7">
    <source>
        <dbReference type="SMART" id="SM00852"/>
    </source>
</evidence>
<comment type="catalytic activity">
    <reaction evidence="5">
        <text>adenylyl-molybdopterin + molybdate = Mo-molybdopterin + AMP + H(+)</text>
        <dbReference type="Rhea" id="RHEA:35047"/>
        <dbReference type="ChEBI" id="CHEBI:15378"/>
        <dbReference type="ChEBI" id="CHEBI:36264"/>
        <dbReference type="ChEBI" id="CHEBI:62727"/>
        <dbReference type="ChEBI" id="CHEBI:71302"/>
        <dbReference type="ChEBI" id="CHEBI:456215"/>
        <dbReference type="EC" id="2.10.1.1"/>
    </reaction>
</comment>
<keyword evidence="6 8" id="KW-0808">Transferase</keyword>
<dbReference type="EMBL" id="PVTT01000002">
    <property type="protein sequence ID" value="PRY93623.1"/>
    <property type="molecule type" value="Genomic_DNA"/>
</dbReference>
<dbReference type="Pfam" id="PF03454">
    <property type="entry name" value="MoeA_C"/>
    <property type="match status" value="1"/>
</dbReference>
<dbReference type="CDD" id="cd00887">
    <property type="entry name" value="MoeA"/>
    <property type="match status" value="1"/>
</dbReference>
<evidence type="ECO:0000256" key="5">
    <source>
        <dbReference type="ARBA" id="ARBA00047317"/>
    </source>
</evidence>
<dbReference type="SUPFAM" id="SSF63867">
    <property type="entry name" value="MoeA C-terminal domain-like"/>
    <property type="match status" value="1"/>
</dbReference>
<dbReference type="UniPathway" id="UPA00344"/>
<dbReference type="SUPFAM" id="SSF63882">
    <property type="entry name" value="MoeA N-terminal region -like"/>
    <property type="match status" value="1"/>
</dbReference>
<dbReference type="Gene3D" id="3.90.105.10">
    <property type="entry name" value="Molybdopterin biosynthesis moea protein, domain 2"/>
    <property type="match status" value="1"/>
</dbReference>
<keyword evidence="6" id="KW-0500">Molybdenum</keyword>
<keyword evidence="6" id="KW-0479">Metal-binding</keyword>
<dbReference type="AlphaFoldDB" id="A0A2T0X3U3"/>
<dbReference type="Pfam" id="PF00994">
    <property type="entry name" value="MoCF_biosynth"/>
    <property type="match status" value="1"/>
</dbReference>
<evidence type="ECO:0000256" key="2">
    <source>
        <dbReference type="ARBA" id="ARBA00005046"/>
    </source>
</evidence>
<evidence type="ECO:0000256" key="1">
    <source>
        <dbReference type="ARBA" id="ARBA00002901"/>
    </source>
</evidence>
<dbReference type="Proteomes" id="UP000238801">
    <property type="component" value="Unassembled WGS sequence"/>
</dbReference>
<dbReference type="SUPFAM" id="SSF53218">
    <property type="entry name" value="Molybdenum cofactor biosynthesis proteins"/>
    <property type="match status" value="1"/>
</dbReference>
<dbReference type="PANTHER" id="PTHR10192:SF5">
    <property type="entry name" value="GEPHYRIN"/>
    <property type="match status" value="1"/>
</dbReference>
<dbReference type="InterPro" id="IPR036688">
    <property type="entry name" value="MoeA_C_domain_IV_sf"/>
</dbReference>
<dbReference type="InterPro" id="IPR001453">
    <property type="entry name" value="MoaB/Mog_dom"/>
</dbReference>
<comment type="caution">
    <text evidence="8">The sequence shown here is derived from an EMBL/GenBank/DDBJ whole genome shotgun (WGS) entry which is preliminary data.</text>
</comment>
<dbReference type="InterPro" id="IPR005110">
    <property type="entry name" value="MoeA_linker/N"/>
</dbReference>
<protein>
    <recommendedName>
        <fullName evidence="6">Molybdopterin molybdenumtransferase</fullName>
        <ecNumber evidence="6">2.10.1.1</ecNumber>
    </recommendedName>
</protein>
<dbReference type="Gene3D" id="3.40.980.10">
    <property type="entry name" value="MoaB/Mog-like domain"/>
    <property type="match status" value="1"/>
</dbReference>
<comment type="pathway">
    <text evidence="2 6">Cofactor biosynthesis; molybdopterin biosynthesis.</text>
</comment>
<gene>
    <name evidence="8" type="ORF">BCF33_2503</name>
</gene>
<dbReference type="InterPro" id="IPR005111">
    <property type="entry name" value="MoeA_C_domain_IV"/>
</dbReference>
<evidence type="ECO:0000256" key="4">
    <source>
        <dbReference type="ARBA" id="ARBA00023150"/>
    </source>
</evidence>
<name>A0A2T0X3U3_9RHOB</name>
<dbReference type="InterPro" id="IPR036425">
    <property type="entry name" value="MoaB/Mog-like_dom_sf"/>
</dbReference>
<dbReference type="GO" id="GO:0006777">
    <property type="term" value="P:Mo-molybdopterin cofactor biosynthetic process"/>
    <property type="evidence" value="ECO:0007669"/>
    <property type="project" value="UniProtKB-UniRule"/>
</dbReference>
<organism evidence="8 9">
    <name type="scientific">Hasllibacter halocynthiae</name>
    <dbReference type="NCBI Taxonomy" id="595589"/>
    <lineage>
        <taxon>Bacteria</taxon>
        <taxon>Pseudomonadati</taxon>
        <taxon>Pseudomonadota</taxon>
        <taxon>Alphaproteobacteria</taxon>
        <taxon>Rhodobacterales</taxon>
        <taxon>Roseobacteraceae</taxon>
        <taxon>Hasllibacter</taxon>
    </lineage>
</organism>
<sequence>MKRFDAVIAVDWSATSGRTRPGPDTIWIAEAGAGGVGEARHFPTRHAATEWLIARLSCGEGRVLVVFDVSFGWPEGAARAVTGMDDPLALWDWVAERLSDGPDGRNDRYDLAARLNAMLPGEGPFWGRPPKLDLPGLPARKVTGGAYPEWRGTEEALIAAGGPAGRPKSVWQLAYNGAVGSQTLTAMAALSRLRAALGGRCATWPFEVASEAPVVLAEVYLAHADPAEAALRCGGPKDAGQVRAMAAGLMGAQEECDLLAPPQDPRALAEGWVLGIGHESAIEAAAKAAAGSGPEKGTRQGNDCFALPPGIDWTPVDVALAALRASCGAVGAPEALELSEAAGRVLVEPVVAARANPPGANAAVDGWGFRHPGGVGGASFPVHPGMAAAGRPLPGGVPAGAAVRIMTGALLPEGVDTVCLQEDAEKAGDAVRLRLPKPGANVRAAGEDVASGHEALAAGRRLDAPALALATAVGAARVRVRPVLRVGVLSTGDELADPAPDASPDRTFDANRPMLLSLAGRWGHEAVDLGRAPDDRDALRAAMDGGAARCDAILTSGGASAGVEDHLSALMQAEGSVAEWRIAMKPGRPLILGRWRGVPVFGLPGNPVAAFTCALVFSRPALGALAGEPWGEPAGFEVPAAFARRKKAGRREFLRARLRGGRAEVFATEGSGRVSGLAWAEGFVELPDRALDLREGDPVRYLPFGSFGL</sequence>
<comment type="cofactor">
    <cofactor evidence="6">
        <name>Mg(2+)</name>
        <dbReference type="ChEBI" id="CHEBI:18420"/>
    </cofactor>
</comment>